<evidence type="ECO:0000313" key="3">
    <source>
        <dbReference type="EMBL" id="SDP52541.1"/>
    </source>
</evidence>
<organism evidence="3 4">
    <name type="scientific">Desulforhopalus singaporensis</name>
    <dbReference type="NCBI Taxonomy" id="91360"/>
    <lineage>
        <taxon>Bacteria</taxon>
        <taxon>Pseudomonadati</taxon>
        <taxon>Thermodesulfobacteriota</taxon>
        <taxon>Desulfobulbia</taxon>
        <taxon>Desulfobulbales</taxon>
        <taxon>Desulfocapsaceae</taxon>
        <taxon>Desulforhopalus</taxon>
    </lineage>
</organism>
<dbReference type="AlphaFoldDB" id="A0A1H0TFD3"/>
<proteinExistence type="inferred from homology"/>
<dbReference type="CDD" id="cd06558">
    <property type="entry name" value="crotonase-like"/>
    <property type="match status" value="1"/>
</dbReference>
<dbReference type="EMBL" id="FNJI01000024">
    <property type="protein sequence ID" value="SDP52541.1"/>
    <property type="molecule type" value="Genomic_DNA"/>
</dbReference>
<sequence length="262" mass="28539">MPEYTCIVYETPHPLAIITLNRPGVLNAMNRLLWIELEQALKKAADDQDVKTVILTGAGRAFSTGADLKESKDRDLATYRAYLVRLQETTRRILRFEKPIIAAINGYALGSGYELALACDIRIAAEDAQIGSPEARVSSSVTGGAFRLLSQLVGPGKAKELLFTAEYISGREAHDIGLVNKAVPLADLMPEAMAMAEKIAKNSSFSISMIKKGLQMASGDASLETLMDFEIEACLACVSTRERIDSLQAFANRKKGESDYES</sequence>
<reference evidence="3 4" key="1">
    <citation type="submission" date="2016-10" db="EMBL/GenBank/DDBJ databases">
        <authorList>
            <person name="de Groot N.N."/>
        </authorList>
    </citation>
    <scope>NUCLEOTIDE SEQUENCE [LARGE SCALE GENOMIC DNA]</scope>
    <source>
        <strain evidence="3 4">DSM 12130</strain>
    </source>
</reference>
<dbReference type="InterPro" id="IPR029045">
    <property type="entry name" value="ClpP/crotonase-like_dom_sf"/>
</dbReference>
<comment type="similarity">
    <text evidence="1">Belongs to the enoyl-CoA hydratase/isomerase family.</text>
</comment>
<gene>
    <name evidence="3" type="ORF">SAMN05660330_03050</name>
</gene>
<dbReference type="Gene3D" id="3.90.226.10">
    <property type="entry name" value="2-enoyl-CoA Hydratase, Chain A, domain 1"/>
    <property type="match status" value="1"/>
</dbReference>
<dbReference type="GO" id="GO:0016829">
    <property type="term" value="F:lyase activity"/>
    <property type="evidence" value="ECO:0007669"/>
    <property type="project" value="UniProtKB-KW"/>
</dbReference>
<dbReference type="Pfam" id="PF00378">
    <property type="entry name" value="ECH_1"/>
    <property type="match status" value="1"/>
</dbReference>
<dbReference type="GO" id="GO:0006635">
    <property type="term" value="P:fatty acid beta-oxidation"/>
    <property type="evidence" value="ECO:0007669"/>
    <property type="project" value="TreeGrafter"/>
</dbReference>
<keyword evidence="4" id="KW-1185">Reference proteome</keyword>
<dbReference type="FunFam" id="3.90.226.10:FF:000009">
    <property type="entry name" value="Carnitinyl-CoA dehydratase"/>
    <property type="match status" value="1"/>
</dbReference>
<dbReference type="SUPFAM" id="SSF52096">
    <property type="entry name" value="ClpP/crotonase"/>
    <property type="match status" value="1"/>
</dbReference>
<dbReference type="RefSeq" id="WP_092224345.1">
    <property type="nucleotide sequence ID" value="NZ_FNJI01000024.1"/>
</dbReference>
<evidence type="ECO:0000256" key="1">
    <source>
        <dbReference type="ARBA" id="ARBA00005254"/>
    </source>
</evidence>
<dbReference type="OrthoDB" id="5365311at2"/>
<evidence type="ECO:0000313" key="4">
    <source>
        <dbReference type="Proteomes" id="UP000199073"/>
    </source>
</evidence>
<dbReference type="Proteomes" id="UP000199073">
    <property type="component" value="Unassembled WGS sequence"/>
</dbReference>
<keyword evidence="2" id="KW-0456">Lyase</keyword>
<dbReference type="STRING" id="91360.SAMN05660330_03050"/>
<dbReference type="PANTHER" id="PTHR11941">
    <property type="entry name" value="ENOYL-COA HYDRATASE-RELATED"/>
    <property type="match status" value="1"/>
</dbReference>
<dbReference type="PANTHER" id="PTHR11941:SF54">
    <property type="entry name" value="ENOYL-COA HYDRATASE, MITOCHONDRIAL"/>
    <property type="match status" value="1"/>
</dbReference>
<name>A0A1H0TFD3_9BACT</name>
<evidence type="ECO:0000256" key="2">
    <source>
        <dbReference type="ARBA" id="ARBA00023239"/>
    </source>
</evidence>
<protein>
    <submittedName>
        <fullName evidence="3">Enoyl-CoA hydratase</fullName>
    </submittedName>
</protein>
<dbReference type="InterPro" id="IPR001753">
    <property type="entry name" value="Enoyl-CoA_hydra/iso"/>
</dbReference>
<accession>A0A1H0TFD3</accession>